<evidence type="ECO:0000313" key="2">
    <source>
        <dbReference type="Proteomes" id="UP000001007"/>
    </source>
</evidence>
<keyword evidence="2" id="KW-1185">Reference proteome</keyword>
<sequence>METPTSRELVSLLFYLRIEISLNNPEVMDSTMKHRLENMLGYLESESYLMAYRTLNAIVTENEASGELPSLETSTALEVMQTCLRIIVGERVGHPEVAKHFAQTVSFYERLALLLTKKLLGDDSAAAEVDILLFCHDALAKHRRN</sequence>
<reference evidence="1 2" key="1">
    <citation type="journal article" date="2002" name="Proc. Natl. Acad. Sci. U.S.A.">
        <title>The complete genome sequence of Chlorobium tepidum TLS, a photosynthetic, anaerobic, green-sulfur bacterium.</title>
        <authorList>
            <person name="Eisen J.A."/>
            <person name="Nelson K.E."/>
            <person name="Paulsen I.T."/>
            <person name="Heidelberg J.F."/>
            <person name="Wu M."/>
            <person name="Dodson R.J."/>
            <person name="Deboy R."/>
            <person name="Gwinn M.L."/>
            <person name="Nelson W.C."/>
            <person name="Haft D.H."/>
            <person name="Hickey E.K."/>
            <person name="Peterson J.D."/>
            <person name="Durkin A.S."/>
            <person name="Kolonay J.L."/>
            <person name="Yang F."/>
            <person name="Holt I."/>
            <person name="Umayam L.A."/>
            <person name="Mason T."/>
            <person name="Brenner M."/>
            <person name="Shea T.P."/>
            <person name="Parksey D."/>
            <person name="Nierman W.C."/>
            <person name="Feldblyum T.V."/>
            <person name="Hansen C.L."/>
            <person name="Craven M.B."/>
            <person name="Radune D."/>
            <person name="Vamathevan J."/>
            <person name="Khouri H."/>
            <person name="White O."/>
            <person name="Gruber T.M."/>
            <person name="Ketchum K.A."/>
            <person name="Venter J.C."/>
            <person name="Tettelin H."/>
            <person name="Bryant D.A."/>
            <person name="Fraser C.M."/>
        </authorList>
    </citation>
    <scope>NUCLEOTIDE SEQUENCE [LARGE SCALE GENOMIC DNA]</scope>
    <source>
        <strain evidence="2">ATCC 49652 / DSM 12025 / NBRC 103806 / TLS</strain>
    </source>
</reference>
<dbReference type="EMBL" id="AE006470">
    <property type="protein sequence ID" value="AAM72047.1"/>
    <property type="molecule type" value="Genomic_DNA"/>
</dbReference>
<evidence type="ECO:0000313" key="1">
    <source>
        <dbReference type="EMBL" id="AAM72047.1"/>
    </source>
</evidence>
<dbReference type="HOGENOM" id="CLU_1783436_0_0_10"/>
<dbReference type="KEGG" id="cte:CT0811"/>
<dbReference type="AlphaFoldDB" id="Q8KE79"/>
<proteinExistence type="predicted"/>
<dbReference type="OrthoDB" id="598158at2"/>
<dbReference type="Proteomes" id="UP000001007">
    <property type="component" value="Chromosome"/>
</dbReference>
<protein>
    <submittedName>
        <fullName evidence="1">Uncharacterized protein</fullName>
    </submittedName>
</protein>
<accession>Q8KE79</accession>
<name>Q8KE79_CHLTE</name>
<gene>
    <name evidence="1" type="ordered locus">CT0811</name>
</gene>
<dbReference type="EnsemblBacteria" id="AAM72047">
    <property type="protein sequence ID" value="AAM72047"/>
    <property type="gene ID" value="CT0811"/>
</dbReference>
<dbReference type="STRING" id="194439.CT0811"/>
<organism evidence="1 2">
    <name type="scientific">Chlorobaculum tepidum (strain ATCC 49652 / DSM 12025 / NBRC 103806 / TLS)</name>
    <name type="common">Chlorobium tepidum</name>
    <dbReference type="NCBI Taxonomy" id="194439"/>
    <lineage>
        <taxon>Bacteria</taxon>
        <taxon>Pseudomonadati</taxon>
        <taxon>Chlorobiota</taxon>
        <taxon>Chlorobiia</taxon>
        <taxon>Chlorobiales</taxon>
        <taxon>Chlorobiaceae</taxon>
        <taxon>Chlorobaculum</taxon>
    </lineage>
</organism>